<dbReference type="AlphaFoldDB" id="A0AAV6LDN7"/>
<dbReference type="InterPro" id="IPR051708">
    <property type="entry name" value="Plant_Aspart_Prot_A1"/>
</dbReference>
<evidence type="ECO:0000256" key="8">
    <source>
        <dbReference type="SAM" id="SignalP"/>
    </source>
</evidence>
<dbReference type="InterPro" id="IPR001969">
    <property type="entry name" value="Aspartic_peptidase_AS"/>
</dbReference>
<dbReference type="Proteomes" id="UP000823749">
    <property type="component" value="Chromosome 2"/>
</dbReference>
<dbReference type="InterPro" id="IPR032799">
    <property type="entry name" value="TAXi_C"/>
</dbReference>
<dbReference type="InterPro" id="IPR032861">
    <property type="entry name" value="TAXi_N"/>
</dbReference>
<evidence type="ECO:0000256" key="2">
    <source>
        <dbReference type="ARBA" id="ARBA00022670"/>
    </source>
</evidence>
<dbReference type="CDD" id="cd05476">
    <property type="entry name" value="pepsin_A_like_plant"/>
    <property type="match status" value="1"/>
</dbReference>
<dbReference type="EMBL" id="JACTNZ010000002">
    <property type="protein sequence ID" value="KAG5563046.1"/>
    <property type="molecule type" value="Genomic_DNA"/>
</dbReference>
<evidence type="ECO:0000259" key="9">
    <source>
        <dbReference type="PROSITE" id="PS51767"/>
    </source>
</evidence>
<dbReference type="Pfam" id="PF14543">
    <property type="entry name" value="TAXi_N"/>
    <property type="match status" value="1"/>
</dbReference>
<evidence type="ECO:0000313" key="10">
    <source>
        <dbReference type="EMBL" id="KAG5563046.1"/>
    </source>
</evidence>
<dbReference type="InterPro" id="IPR034161">
    <property type="entry name" value="Pepsin-like_plant"/>
</dbReference>
<proteinExistence type="inferred from homology"/>
<dbReference type="InterPro" id="IPR021109">
    <property type="entry name" value="Peptidase_aspartic_dom_sf"/>
</dbReference>
<evidence type="ECO:0000256" key="7">
    <source>
        <dbReference type="RuleBase" id="RU000454"/>
    </source>
</evidence>
<dbReference type="GO" id="GO:0004190">
    <property type="term" value="F:aspartic-type endopeptidase activity"/>
    <property type="evidence" value="ECO:0007669"/>
    <property type="project" value="UniProtKB-KW"/>
</dbReference>
<dbReference type="GO" id="GO:0005576">
    <property type="term" value="C:extracellular region"/>
    <property type="evidence" value="ECO:0007669"/>
    <property type="project" value="TreeGrafter"/>
</dbReference>
<keyword evidence="5" id="KW-0325">Glycoprotein</keyword>
<keyword evidence="4 7" id="KW-0378">Hydrolase</keyword>
<dbReference type="PANTHER" id="PTHR47967:SF23">
    <property type="entry name" value="OS04G0448300 PROTEIN"/>
    <property type="match status" value="1"/>
</dbReference>
<feature type="chain" id="PRO_5043865523" description="Peptidase A1 domain-containing protein" evidence="8">
    <location>
        <begin position="30"/>
        <end position="447"/>
    </location>
</feature>
<reference evidence="10" key="1">
    <citation type="submission" date="2020-08" db="EMBL/GenBank/DDBJ databases">
        <title>Plant Genome Project.</title>
        <authorList>
            <person name="Zhang R.-G."/>
        </authorList>
    </citation>
    <scope>NUCLEOTIDE SEQUENCE</scope>
    <source>
        <strain evidence="10">WSP0</strain>
        <tissue evidence="10">Leaf</tissue>
    </source>
</reference>
<evidence type="ECO:0000256" key="5">
    <source>
        <dbReference type="ARBA" id="ARBA00023180"/>
    </source>
</evidence>
<dbReference type="Gene3D" id="2.40.70.10">
    <property type="entry name" value="Acid Proteases"/>
    <property type="match status" value="2"/>
</dbReference>
<keyword evidence="8" id="KW-0732">Signal</keyword>
<protein>
    <recommendedName>
        <fullName evidence="9">Peptidase A1 domain-containing protein</fullName>
    </recommendedName>
</protein>
<dbReference type="PANTHER" id="PTHR47967">
    <property type="entry name" value="OS07G0603500 PROTEIN-RELATED"/>
    <property type="match status" value="1"/>
</dbReference>
<dbReference type="InterPro" id="IPR033121">
    <property type="entry name" value="PEPTIDASE_A1"/>
</dbReference>
<feature type="signal peptide" evidence="8">
    <location>
        <begin position="1"/>
        <end position="29"/>
    </location>
</feature>
<dbReference type="PROSITE" id="PS00141">
    <property type="entry name" value="ASP_PROTEASE"/>
    <property type="match status" value="1"/>
</dbReference>
<dbReference type="PRINTS" id="PR00792">
    <property type="entry name" value="PEPSIN"/>
</dbReference>
<evidence type="ECO:0000256" key="6">
    <source>
        <dbReference type="PIRSR" id="PIRSR601461-1"/>
    </source>
</evidence>
<gene>
    <name evidence="10" type="ORF">RHGRI_005705</name>
</gene>
<feature type="active site" evidence="6">
    <location>
        <position position="121"/>
    </location>
</feature>
<evidence type="ECO:0000256" key="4">
    <source>
        <dbReference type="ARBA" id="ARBA00022801"/>
    </source>
</evidence>
<keyword evidence="11" id="KW-1185">Reference proteome</keyword>
<keyword evidence="3 7" id="KW-0064">Aspartyl protease</keyword>
<sequence length="447" mass="48537">MASLPPPSISSLLFLTLALILISISPAFSTSRQALDDHQDQLTKTGFKVTLNHIDSGESFTKSERLYRAVKRSSARLQKFKEMVSTATQPELATTVYAGLGAYLMNFSIGTPPNSYSGLMDTGSDLVWTQCQPCLECAPQSDPLFDPKKSSSFSNVSCTSQFCLDLLPDSNCNPFYGCVYIYGYGSGITSGFLGIETFTFENVKVPNVTFGCGLFNLGFGTEGLIGLGRGPLSLISQLSEPKFSYCLTTYGDAKPSTLLVGPQQVAVGANKTTPLLQNPLMATFYYLSLEGITVGSVKLPINKTVFEIQPDGSGGVILDSGTTITYLDFRAYILLREQFISQVKLPLVDVYNVTGLDLCFKLPPNNASVVLPKLIFHFTGVDVDLPTENYFLGNSSIFIPGLGVTCLAIEPSFDISIYGNVQQQNYMVLYDLSKNTVSFTPTQCDKS</sequence>
<dbReference type="Pfam" id="PF14541">
    <property type="entry name" value="TAXi_C"/>
    <property type="match status" value="1"/>
</dbReference>
<accession>A0AAV6LDN7</accession>
<organism evidence="10 11">
    <name type="scientific">Rhododendron griersonianum</name>
    <dbReference type="NCBI Taxonomy" id="479676"/>
    <lineage>
        <taxon>Eukaryota</taxon>
        <taxon>Viridiplantae</taxon>
        <taxon>Streptophyta</taxon>
        <taxon>Embryophyta</taxon>
        <taxon>Tracheophyta</taxon>
        <taxon>Spermatophyta</taxon>
        <taxon>Magnoliopsida</taxon>
        <taxon>eudicotyledons</taxon>
        <taxon>Gunneridae</taxon>
        <taxon>Pentapetalae</taxon>
        <taxon>asterids</taxon>
        <taxon>Ericales</taxon>
        <taxon>Ericaceae</taxon>
        <taxon>Ericoideae</taxon>
        <taxon>Rhodoreae</taxon>
        <taxon>Rhododendron</taxon>
    </lineage>
</organism>
<keyword evidence="2 7" id="KW-0645">Protease</keyword>
<dbReference type="GO" id="GO:0006508">
    <property type="term" value="P:proteolysis"/>
    <property type="evidence" value="ECO:0007669"/>
    <property type="project" value="UniProtKB-KW"/>
</dbReference>
<dbReference type="SUPFAM" id="SSF50630">
    <property type="entry name" value="Acid proteases"/>
    <property type="match status" value="1"/>
</dbReference>
<feature type="domain" description="Peptidase A1" evidence="9">
    <location>
        <begin position="103"/>
        <end position="440"/>
    </location>
</feature>
<evidence type="ECO:0000256" key="1">
    <source>
        <dbReference type="ARBA" id="ARBA00007447"/>
    </source>
</evidence>
<feature type="active site" evidence="6">
    <location>
        <position position="319"/>
    </location>
</feature>
<evidence type="ECO:0000313" key="11">
    <source>
        <dbReference type="Proteomes" id="UP000823749"/>
    </source>
</evidence>
<dbReference type="PROSITE" id="PS51767">
    <property type="entry name" value="PEPTIDASE_A1"/>
    <property type="match status" value="1"/>
</dbReference>
<dbReference type="InterPro" id="IPR001461">
    <property type="entry name" value="Aspartic_peptidase_A1"/>
</dbReference>
<comment type="caution">
    <text evidence="10">The sequence shown here is derived from an EMBL/GenBank/DDBJ whole genome shotgun (WGS) entry which is preliminary data.</text>
</comment>
<name>A0AAV6LDN7_9ERIC</name>
<dbReference type="FunFam" id="2.40.70.10:FF:000033">
    <property type="entry name" value="Aspartyl protease family protein"/>
    <property type="match status" value="1"/>
</dbReference>
<evidence type="ECO:0000256" key="3">
    <source>
        <dbReference type="ARBA" id="ARBA00022750"/>
    </source>
</evidence>
<comment type="similarity">
    <text evidence="1 7">Belongs to the peptidase A1 family.</text>
</comment>